<dbReference type="Gene3D" id="3.40.190.10">
    <property type="entry name" value="Periplasmic binding protein-like II"/>
    <property type="match status" value="2"/>
</dbReference>
<organism evidence="6 7">
    <name type="scientific">Paracoccus laeviglucosivorans</name>
    <dbReference type="NCBI Taxonomy" id="1197861"/>
    <lineage>
        <taxon>Bacteria</taxon>
        <taxon>Pseudomonadati</taxon>
        <taxon>Pseudomonadota</taxon>
        <taxon>Alphaproteobacteria</taxon>
        <taxon>Rhodobacterales</taxon>
        <taxon>Paracoccaceae</taxon>
        <taxon>Paracoccus</taxon>
    </lineage>
</organism>
<keyword evidence="7" id="KW-1185">Reference proteome</keyword>
<accession>A0A521F2W3</accession>
<dbReference type="RefSeq" id="WP_142664191.1">
    <property type="nucleotide sequence ID" value="NZ_FXTK01000017.1"/>
</dbReference>
<dbReference type="AlphaFoldDB" id="A0A521F2W3"/>
<keyword evidence="2" id="KW-0805">Transcription regulation</keyword>
<reference evidence="6 7" key="1">
    <citation type="submission" date="2017-05" db="EMBL/GenBank/DDBJ databases">
        <authorList>
            <person name="Varghese N."/>
            <person name="Submissions S."/>
        </authorList>
    </citation>
    <scope>NUCLEOTIDE SEQUENCE [LARGE SCALE GENOMIC DNA]</scope>
    <source>
        <strain evidence="6 7">DSM 100094</strain>
    </source>
</reference>
<dbReference type="CDD" id="cd05466">
    <property type="entry name" value="PBP2_LTTR_substrate"/>
    <property type="match status" value="1"/>
</dbReference>
<dbReference type="Pfam" id="PF00126">
    <property type="entry name" value="HTH_1"/>
    <property type="match status" value="1"/>
</dbReference>
<dbReference type="InterPro" id="IPR005119">
    <property type="entry name" value="LysR_subst-bd"/>
</dbReference>
<gene>
    <name evidence="6" type="ORF">SAMN06265221_11741</name>
</gene>
<evidence type="ECO:0000313" key="7">
    <source>
        <dbReference type="Proteomes" id="UP000319014"/>
    </source>
</evidence>
<dbReference type="InterPro" id="IPR036390">
    <property type="entry name" value="WH_DNA-bd_sf"/>
</dbReference>
<evidence type="ECO:0000259" key="5">
    <source>
        <dbReference type="PROSITE" id="PS50931"/>
    </source>
</evidence>
<evidence type="ECO:0000313" key="6">
    <source>
        <dbReference type="EMBL" id="SMO89840.1"/>
    </source>
</evidence>
<name>A0A521F2W3_9RHOB</name>
<evidence type="ECO:0000256" key="3">
    <source>
        <dbReference type="ARBA" id="ARBA00023125"/>
    </source>
</evidence>
<dbReference type="GO" id="GO:0003700">
    <property type="term" value="F:DNA-binding transcription factor activity"/>
    <property type="evidence" value="ECO:0007669"/>
    <property type="project" value="InterPro"/>
</dbReference>
<dbReference type="GO" id="GO:0000976">
    <property type="term" value="F:transcription cis-regulatory region binding"/>
    <property type="evidence" value="ECO:0007669"/>
    <property type="project" value="TreeGrafter"/>
</dbReference>
<dbReference type="Gene3D" id="1.10.10.10">
    <property type="entry name" value="Winged helix-like DNA-binding domain superfamily/Winged helix DNA-binding domain"/>
    <property type="match status" value="1"/>
</dbReference>
<dbReference type="InterPro" id="IPR036388">
    <property type="entry name" value="WH-like_DNA-bd_sf"/>
</dbReference>
<protein>
    <submittedName>
        <fullName evidence="6">DNA-binding transcriptional regulator, LysR family</fullName>
    </submittedName>
</protein>
<dbReference type="PANTHER" id="PTHR30126:SF40">
    <property type="entry name" value="HTH-TYPE TRANSCRIPTIONAL REGULATOR GLTR"/>
    <property type="match status" value="1"/>
</dbReference>
<evidence type="ECO:0000256" key="2">
    <source>
        <dbReference type="ARBA" id="ARBA00023015"/>
    </source>
</evidence>
<dbReference type="SUPFAM" id="SSF53850">
    <property type="entry name" value="Periplasmic binding protein-like II"/>
    <property type="match status" value="1"/>
</dbReference>
<dbReference type="PROSITE" id="PS50931">
    <property type="entry name" value="HTH_LYSR"/>
    <property type="match status" value="1"/>
</dbReference>
<proteinExistence type="inferred from homology"/>
<dbReference type="PRINTS" id="PR00039">
    <property type="entry name" value="HTHLYSR"/>
</dbReference>
<keyword evidence="4" id="KW-0804">Transcription</keyword>
<dbReference type="SUPFAM" id="SSF46785">
    <property type="entry name" value="Winged helix' DNA-binding domain"/>
    <property type="match status" value="1"/>
</dbReference>
<feature type="domain" description="HTH lysR-type" evidence="5">
    <location>
        <begin position="13"/>
        <end position="70"/>
    </location>
</feature>
<dbReference type="PANTHER" id="PTHR30126">
    <property type="entry name" value="HTH-TYPE TRANSCRIPTIONAL REGULATOR"/>
    <property type="match status" value="1"/>
</dbReference>
<evidence type="ECO:0000256" key="4">
    <source>
        <dbReference type="ARBA" id="ARBA00023163"/>
    </source>
</evidence>
<dbReference type="InterPro" id="IPR000847">
    <property type="entry name" value="LysR_HTH_N"/>
</dbReference>
<dbReference type="OrthoDB" id="9791253at2"/>
<dbReference type="EMBL" id="FXTK01000017">
    <property type="protein sequence ID" value="SMO89840.1"/>
    <property type="molecule type" value="Genomic_DNA"/>
</dbReference>
<keyword evidence="3 6" id="KW-0238">DNA-binding</keyword>
<dbReference type="Pfam" id="PF03466">
    <property type="entry name" value="LysR_substrate"/>
    <property type="match status" value="1"/>
</dbReference>
<sequence>MIRPDQGAKAALFTLKQLEAFYVSATLGSFTDASRRLVMTQSTIAKRIGELEAAVGAPLFLRLGKTLKLTEAGERLLPGAQEMMRLYERVSQTMAPGADVVGHIRIGATDLVGLTWLSALIQTIKEQFPKVQVLPEIDGGVRLYERLGRNELDIVIMPGPFAGPGFAMVPVGQISNAWMASPSFQLPEGRLTAQQISDLPVIGQPSNSALTLLYTNWFEENGFALKNVLLCNSLGMVAKLTVNGLGISYLPAKHFQPQIDAGELMVIDVTPTLPPVTYYAITRRDPSPLEKNILQIIDQVQTFQPIG</sequence>
<comment type="similarity">
    <text evidence="1">Belongs to the LysR transcriptional regulatory family.</text>
</comment>
<dbReference type="Proteomes" id="UP000319014">
    <property type="component" value="Unassembled WGS sequence"/>
</dbReference>
<evidence type="ECO:0000256" key="1">
    <source>
        <dbReference type="ARBA" id="ARBA00009437"/>
    </source>
</evidence>